<dbReference type="InterPro" id="IPR009057">
    <property type="entry name" value="Homeodomain-like_sf"/>
</dbReference>
<organism evidence="4 5">
    <name type="scientific">Acrobeloides nanus</name>
    <dbReference type="NCBI Taxonomy" id="290746"/>
    <lineage>
        <taxon>Eukaryota</taxon>
        <taxon>Metazoa</taxon>
        <taxon>Ecdysozoa</taxon>
        <taxon>Nematoda</taxon>
        <taxon>Chromadorea</taxon>
        <taxon>Rhabditida</taxon>
        <taxon>Tylenchina</taxon>
        <taxon>Cephalobomorpha</taxon>
        <taxon>Cephaloboidea</taxon>
        <taxon>Cephalobidae</taxon>
        <taxon>Acrobeloides</taxon>
    </lineage>
</organism>
<dbReference type="Pfam" id="PF13551">
    <property type="entry name" value="HTH_29"/>
    <property type="match status" value="1"/>
</dbReference>
<evidence type="ECO:0000313" key="4">
    <source>
        <dbReference type="Proteomes" id="UP000887540"/>
    </source>
</evidence>
<dbReference type="SUPFAM" id="SSF46689">
    <property type="entry name" value="Homeodomain-like"/>
    <property type="match status" value="1"/>
</dbReference>
<name>A0A914DW91_9BILA</name>
<feature type="region of interest" description="Disordered" evidence="2">
    <location>
        <begin position="65"/>
        <end position="90"/>
    </location>
</feature>
<comment type="subcellular location">
    <subcellularLocation>
        <location evidence="1">Nucleus</location>
    </subcellularLocation>
</comment>
<evidence type="ECO:0000313" key="5">
    <source>
        <dbReference type="WBParaSite" id="ACRNAN_scaffold4481.g12951.t1"/>
    </source>
</evidence>
<reference evidence="5" key="1">
    <citation type="submission" date="2022-11" db="UniProtKB">
        <authorList>
            <consortium name="WormBaseParasite"/>
        </authorList>
    </citation>
    <scope>IDENTIFICATION</scope>
</reference>
<proteinExistence type="predicted"/>
<feature type="transmembrane region" description="Helical" evidence="3">
    <location>
        <begin position="186"/>
        <end position="212"/>
    </location>
</feature>
<dbReference type="WBParaSite" id="ACRNAN_scaffold4481.g12951.t1">
    <property type="protein sequence ID" value="ACRNAN_scaffold4481.g12951.t1"/>
    <property type="gene ID" value="ACRNAN_scaffold4481.g12951"/>
</dbReference>
<dbReference type="Proteomes" id="UP000887540">
    <property type="component" value="Unplaced"/>
</dbReference>
<dbReference type="AlphaFoldDB" id="A0A914DW91"/>
<keyword evidence="4" id="KW-1185">Reference proteome</keyword>
<evidence type="ECO:0000256" key="1">
    <source>
        <dbReference type="ARBA" id="ARBA00004123"/>
    </source>
</evidence>
<protein>
    <submittedName>
        <fullName evidence="5">Transposase</fullName>
    </submittedName>
</protein>
<dbReference type="GO" id="GO:0005634">
    <property type="term" value="C:nucleus"/>
    <property type="evidence" value="ECO:0007669"/>
    <property type="project" value="UniProtKB-SubCell"/>
</dbReference>
<keyword evidence="3" id="KW-1133">Transmembrane helix</keyword>
<keyword evidence="3" id="KW-0472">Membrane</keyword>
<sequence length="218" mass="25121">MSILLEIRNESLKLSEELDVFFQEHDLFTGMYKDCTGRRQGKSSYQTAKDMNLHTRTVNRIIARYQETGSYEDRPRGGRPRTASTPVNKRKIKERIKRTPNSRKNSNKEMGKAIGISDRSIRRILKEDLNMKSRKMAKGRLLNDDAINEKTIDKMQKPREVEEVAEEEVLVLDRVQEEVPVPLGEVLILGLVVALIVIVQVVDIMAVEVVYYMMICIL</sequence>
<keyword evidence="3" id="KW-0812">Transmembrane</keyword>
<dbReference type="PANTHER" id="PTHR46068:SF1">
    <property type="entry name" value="TRANSPOSASE IS30-LIKE HTH DOMAIN-CONTAINING PROTEIN"/>
    <property type="match status" value="1"/>
</dbReference>
<evidence type="ECO:0000256" key="2">
    <source>
        <dbReference type="SAM" id="MobiDB-lite"/>
    </source>
</evidence>
<accession>A0A914DW91</accession>
<dbReference type="PANTHER" id="PTHR46068">
    <property type="entry name" value="PROTEIN CBG27172"/>
    <property type="match status" value="1"/>
</dbReference>
<evidence type="ECO:0000256" key="3">
    <source>
        <dbReference type="SAM" id="Phobius"/>
    </source>
</evidence>